<dbReference type="InterPro" id="IPR002052">
    <property type="entry name" value="DNA_methylase_N6_adenine_CS"/>
</dbReference>
<name>A0A8D5A4C1_9FIRM</name>
<dbReference type="CDD" id="cd02440">
    <property type="entry name" value="AdoMet_MTases"/>
    <property type="match status" value="1"/>
</dbReference>
<dbReference type="InterPro" id="IPR007848">
    <property type="entry name" value="Small_mtfrase_dom"/>
</dbReference>
<protein>
    <recommendedName>
        <fullName evidence="1">Methyltransferase small domain-containing protein</fullName>
    </recommendedName>
</protein>
<dbReference type="GO" id="GO:0008757">
    <property type="term" value="F:S-adenosylmethionine-dependent methyltransferase activity"/>
    <property type="evidence" value="ECO:0007669"/>
    <property type="project" value="UniProtKB-ARBA"/>
</dbReference>
<dbReference type="SUPFAM" id="SSF53335">
    <property type="entry name" value="S-adenosyl-L-methionine-dependent methyltransferases"/>
    <property type="match status" value="1"/>
</dbReference>
<dbReference type="InterPro" id="IPR029063">
    <property type="entry name" value="SAM-dependent_MTases_sf"/>
</dbReference>
<sequence>MADEWVLNEGERLDDLVRDDMKLIQRPDHFCFSVDSVLLAHYVEPKKNDVIADLGTGTGVIALLVSSLGGNHIAAFELDPVMADLARRNVEGNHKEAQIKVIEGDYRESSRQFDSGKFSLVLANPPYREVGTGRMSAKSGVASASYEMNATMDDVFKTAQYLLKYGGRLAMVHRADRTADLITIGRKYHMEPKRMRFVYARKGHTAVRVLIEWRYGGHAELVVEPPLLLHNDDGSYTEEVCEIYGRKSHE</sequence>
<evidence type="ECO:0000313" key="3">
    <source>
        <dbReference type="Proteomes" id="UP000320585"/>
    </source>
</evidence>
<evidence type="ECO:0000313" key="2">
    <source>
        <dbReference type="EMBL" id="BBK24789.1"/>
    </source>
</evidence>
<dbReference type="GeneID" id="92715943"/>
<dbReference type="RefSeq" id="WP_022382726.1">
    <property type="nucleotide sequence ID" value="NZ_AP019697.1"/>
</dbReference>
<dbReference type="GO" id="GO:0032259">
    <property type="term" value="P:methylation"/>
    <property type="evidence" value="ECO:0007669"/>
    <property type="project" value="InterPro"/>
</dbReference>
<dbReference type="AlphaFoldDB" id="A0A8D5A4C1"/>
<organism evidence="2 3">
    <name type="scientific">Dialister hominis</name>
    <dbReference type="NCBI Taxonomy" id="2582419"/>
    <lineage>
        <taxon>Bacteria</taxon>
        <taxon>Bacillati</taxon>
        <taxon>Bacillota</taxon>
        <taxon>Negativicutes</taxon>
        <taxon>Veillonellales</taxon>
        <taxon>Veillonellaceae</taxon>
        <taxon>Dialister</taxon>
    </lineage>
</organism>
<dbReference type="GO" id="GO:0008170">
    <property type="term" value="F:N-methyltransferase activity"/>
    <property type="evidence" value="ECO:0007669"/>
    <property type="project" value="UniProtKB-ARBA"/>
</dbReference>
<dbReference type="Pfam" id="PF05175">
    <property type="entry name" value="MTS"/>
    <property type="match status" value="1"/>
</dbReference>
<dbReference type="PANTHER" id="PTHR47739">
    <property type="entry name" value="TRNA1(VAL) (ADENINE(37)-N6)-METHYLTRANSFERASE"/>
    <property type="match status" value="1"/>
</dbReference>
<dbReference type="Gene3D" id="3.40.50.150">
    <property type="entry name" value="Vaccinia Virus protein VP39"/>
    <property type="match status" value="1"/>
</dbReference>
<dbReference type="Proteomes" id="UP000320585">
    <property type="component" value="Chromosome"/>
</dbReference>
<dbReference type="GO" id="GO:0003676">
    <property type="term" value="F:nucleic acid binding"/>
    <property type="evidence" value="ECO:0007669"/>
    <property type="project" value="InterPro"/>
</dbReference>
<dbReference type="PANTHER" id="PTHR47739:SF1">
    <property type="entry name" value="TRNA1(VAL) (ADENINE(37)-N6)-METHYLTRANSFERASE"/>
    <property type="match status" value="1"/>
</dbReference>
<gene>
    <name evidence="2" type="ORF">Dia5BBH33_07240</name>
</gene>
<evidence type="ECO:0000259" key="1">
    <source>
        <dbReference type="Pfam" id="PF05175"/>
    </source>
</evidence>
<reference evidence="3" key="1">
    <citation type="submission" date="2019-05" db="EMBL/GenBank/DDBJ databases">
        <title>Complete genome sequencing of Dialister sp. strain 5BBH33.</title>
        <authorList>
            <person name="Sakamoto M."/>
            <person name="Murakami T."/>
            <person name="Mori H."/>
        </authorList>
    </citation>
    <scope>NUCLEOTIDE SEQUENCE [LARGE SCALE GENOMIC DNA]</scope>
    <source>
        <strain evidence="3">5BBH33</strain>
    </source>
</reference>
<feature type="domain" description="Methyltransferase small" evidence="1">
    <location>
        <begin position="36"/>
        <end position="175"/>
    </location>
</feature>
<dbReference type="OrthoDB" id="9777257at2"/>
<keyword evidence="3" id="KW-1185">Reference proteome</keyword>
<dbReference type="KEGG" id="dho:Dia5BBH33_07240"/>
<proteinExistence type="predicted"/>
<accession>A0A8D5A4C1</accession>
<dbReference type="InterPro" id="IPR050210">
    <property type="entry name" value="tRNA_Adenine-N(6)_MTase"/>
</dbReference>
<dbReference type="EMBL" id="AP019697">
    <property type="protein sequence ID" value="BBK24789.1"/>
    <property type="molecule type" value="Genomic_DNA"/>
</dbReference>
<dbReference type="PROSITE" id="PS00092">
    <property type="entry name" value="N6_MTASE"/>
    <property type="match status" value="1"/>
</dbReference>